<gene>
    <name evidence="1" type="ORF">LCPAC406_03710</name>
</gene>
<dbReference type="EMBL" id="MK500611">
    <property type="protein sequence ID" value="QBK94057.1"/>
    <property type="molecule type" value="Genomic_DNA"/>
</dbReference>
<organism evidence="1">
    <name type="scientific">Pithovirus LCPAC406</name>
    <dbReference type="NCBI Taxonomy" id="2506599"/>
    <lineage>
        <taxon>Viruses</taxon>
        <taxon>Pithoviruses</taxon>
    </lineage>
</organism>
<reference evidence="1" key="1">
    <citation type="journal article" date="2019" name="MBio">
        <title>Virus Genomes from Deep Sea Sediments Expand the Ocean Megavirome and Support Independent Origins of Viral Gigantism.</title>
        <authorList>
            <person name="Backstrom D."/>
            <person name="Yutin N."/>
            <person name="Jorgensen S.L."/>
            <person name="Dharamshi J."/>
            <person name="Homa F."/>
            <person name="Zaremba-Niedwiedzka K."/>
            <person name="Spang A."/>
            <person name="Wolf Y.I."/>
            <person name="Koonin E.V."/>
            <person name="Ettema T.J."/>
        </authorList>
    </citation>
    <scope>NUCLEOTIDE SEQUENCE</scope>
</reference>
<proteinExistence type="predicted"/>
<accession>A0A481ZE63</accession>
<evidence type="ECO:0000313" key="1">
    <source>
        <dbReference type="EMBL" id="QBK94057.1"/>
    </source>
</evidence>
<sequence length="114" mass="13230">MGIDTIMYDKLQKNNSKIYNATYDLAGYTLYHKQGDYFITYKRNSVSHIAFRTHPDLVAYIENTNQDELKIINIPEGDRIIDKSLGKELEFCGEFEDFPLRFVVVVSDDGVRIL</sequence>
<name>A0A481ZE63_9VIRU</name>
<protein>
    <submittedName>
        <fullName evidence="1">Uncharacterized protein</fullName>
    </submittedName>
</protein>